<dbReference type="Gene3D" id="3.40.50.150">
    <property type="entry name" value="Vaccinia Virus protein VP39"/>
    <property type="match status" value="1"/>
</dbReference>
<evidence type="ECO:0000256" key="5">
    <source>
        <dbReference type="HAMAP-Rule" id="MF_02126"/>
    </source>
</evidence>
<name>A0A4Y8RAR9_9HYPH</name>
<evidence type="ECO:0000256" key="3">
    <source>
        <dbReference type="ARBA" id="ARBA00022691"/>
    </source>
</evidence>
<dbReference type="InterPro" id="IPR002052">
    <property type="entry name" value="DNA_methylase_N6_adenine_CS"/>
</dbReference>
<dbReference type="GO" id="GO:0032259">
    <property type="term" value="P:methylation"/>
    <property type="evidence" value="ECO:0007669"/>
    <property type="project" value="UniProtKB-KW"/>
</dbReference>
<dbReference type="InterPro" id="IPR029063">
    <property type="entry name" value="SAM-dependent_MTases_sf"/>
</dbReference>
<dbReference type="Pfam" id="PF05175">
    <property type="entry name" value="MTS"/>
    <property type="match status" value="1"/>
</dbReference>
<dbReference type="CDD" id="cd02440">
    <property type="entry name" value="AdoMet_MTases"/>
    <property type="match status" value="1"/>
</dbReference>
<keyword evidence="10" id="KW-1185">Reference proteome</keyword>
<feature type="binding site" evidence="5">
    <location>
        <begin position="178"/>
        <end position="182"/>
    </location>
    <ligand>
        <name>S-adenosyl-L-methionine</name>
        <dbReference type="ChEBI" id="CHEBI:59789"/>
    </ligand>
</feature>
<dbReference type="EC" id="2.1.1.297" evidence="5"/>
<comment type="caution">
    <text evidence="5">Lacks conserved residue(s) required for the propagation of feature annotation.</text>
</comment>
<feature type="domain" description="Methyltransferase small" evidence="7">
    <location>
        <begin position="174"/>
        <end position="248"/>
    </location>
</feature>
<dbReference type="InterPro" id="IPR040758">
    <property type="entry name" value="PrmC_N"/>
</dbReference>
<dbReference type="NCBIfam" id="TIGR03534">
    <property type="entry name" value="RF_mod_PrmC"/>
    <property type="match status" value="1"/>
</dbReference>
<accession>A0A4Y8RAR9</accession>
<evidence type="ECO:0000259" key="7">
    <source>
        <dbReference type="Pfam" id="PF05175"/>
    </source>
</evidence>
<keyword evidence="3 5" id="KW-0949">S-adenosyl-L-methionine</keyword>
<feature type="binding site" evidence="5">
    <location>
        <position position="244"/>
    </location>
    <ligand>
        <name>S-adenosyl-L-methionine</name>
        <dbReference type="ChEBI" id="CHEBI:59789"/>
    </ligand>
</feature>
<keyword evidence="1 5" id="KW-0489">Methyltransferase</keyword>
<dbReference type="HAMAP" id="MF_02126">
    <property type="entry name" value="RF_methyltr_PrmC"/>
    <property type="match status" value="1"/>
</dbReference>
<dbReference type="SUPFAM" id="SSF53335">
    <property type="entry name" value="S-adenosyl-L-methionine-dependent methyltransferases"/>
    <property type="match status" value="1"/>
</dbReference>
<dbReference type="Pfam" id="PF17827">
    <property type="entry name" value="PrmC_N"/>
    <property type="match status" value="1"/>
</dbReference>
<comment type="function">
    <text evidence="5">Methylates the class 1 translation termination release factors RF1/PrfA and RF2/PrfB on the glutamine residue of the universally conserved GGQ motif.</text>
</comment>
<feature type="region of interest" description="Disordered" evidence="6">
    <location>
        <begin position="1"/>
        <end position="37"/>
    </location>
</feature>
<reference evidence="9 10" key="1">
    <citation type="submission" date="2019-03" db="EMBL/GenBank/DDBJ databases">
        <title>Jiella endophytica sp. nov., a novel endophytic bacterium isolated from root of Ficus microcarpa Linn. f.</title>
        <authorList>
            <person name="Tuo L."/>
        </authorList>
    </citation>
    <scope>NUCLEOTIDE SEQUENCE [LARGE SCALE GENOMIC DNA]</scope>
    <source>
        <strain evidence="9 10">CBS5Q-3</strain>
    </source>
</reference>
<comment type="catalytic activity">
    <reaction evidence="4 5">
        <text>L-glutaminyl-[peptide chain release factor] + S-adenosyl-L-methionine = N(5)-methyl-L-glutaminyl-[peptide chain release factor] + S-adenosyl-L-homocysteine + H(+)</text>
        <dbReference type="Rhea" id="RHEA:42896"/>
        <dbReference type="Rhea" id="RHEA-COMP:10271"/>
        <dbReference type="Rhea" id="RHEA-COMP:10272"/>
        <dbReference type="ChEBI" id="CHEBI:15378"/>
        <dbReference type="ChEBI" id="CHEBI:30011"/>
        <dbReference type="ChEBI" id="CHEBI:57856"/>
        <dbReference type="ChEBI" id="CHEBI:59789"/>
        <dbReference type="ChEBI" id="CHEBI:61891"/>
        <dbReference type="EC" id="2.1.1.297"/>
    </reaction>
</comment>
<evidence type="ECO:0000256" key="1">
    <source>
        <dbReference type="ARBA" id="ARBA00022603"/>
    </source>
</evidence>
<dbReference type="GO" id="GO:0003676">
    <property type="term" value="F:nucleic acid binding"/>
    <property type="evidence" value="ECO:0007669"/>
    <property type="project" value="InterPro"/>
</dbReference>
<evidence type="ECO:0000259" key="8">
    <source>
        <dbReference type="Pfam" id="PF17827"/>
    </source>
</evidence>
<dbReference type="GO" id="GO:0102559">
    <property type="term" value="F:peptide chain release factor N(5)-glutamine methyltransferase activity"/>
    <property type="evidence" value="ECO:0007669"/>
    <property type="project" value="UniProtKB-EC"/>
</dbReference>
<protein>
    <recommendedName>
        <fullName evidence="5">Release factor glutamine methyltransferase</fullName>
        <shortName evidence="5">RF MTase</shortName>
        <ecNumber evidence="5">2.1.1.297</ecNumber>
    </recommendedName>
    <alternativeName>
        <fullName evidence="5">N5-glutamine methyltransferase PrmC</fullName>
    </alternativeName>
    <alternativeName>
        <fullName evidence="5">Protein-(glutamine-N5) MTase PrmC</fullName>
    </alternativeName>
    <alternativeName>
        <fullName evidence="5">Protein-glutamine N-methyltransferase PrmC</fullName>
    </alternativeName>
</protein>
<evidence type="ECO:0000313" key="10">
    <source>
        <dbReference type="Proteomes" id="UP000298179"/>
    </source>
</evidence>
<comment type="similarity">
    <text evidence="5">Belongs to the protein N5-glutamine methyltransferase family. PrmC subfamily.</text>
</comment>
<sequence length="346" mass="35538">MIRAEKTPVAATAGEPLRDGPAGAAPPAAAPSPASAPLPSDAAIRLGTLYSEAVARLREAGSVAATRGSGPAIPTPELDARLLLAEATGAGPSDIHRHSALPLAGNEIKNFAGLLERRIAGEPVHRIIGRRAFYEHEFALSPETLEPRPETEILVEVARPLVEAAIAASGRCLFADVGTGAGAIAVSLLALCPAAEAIAIDISEGALATARWNAVAAGVADRFFPVRADHLSPLGGKFDLIVSNPPYIPTSEIAELDIGVRRHDPMLALDGGADGLDAYRTIAGEAARLLRPGGAAVLEIGRGQAGDVEALFAAGGFASSRRTRDLSGIERVLTLTRAADPVSKLS</sequence>
<evidence type="ECO:0000256" key="2">
    <source>
        <dbReference type="ARBA" id="ARBA00022679"/>
    </source>
</evidence>
<gene>
    <name evidence="5 9" type="primary">prmC</name>
    <name evidence="9" type="ORF">E3C22_21565</name>
</gene>
<feature type="domain" description="Release factor glutamine methyltransferase N-terminal" evidence="8">
    <location>
        <begin position="73"/>
        <end position="129"/>
    </location>
</feature>
<organism evidence="9 10">
    <name type="scientific">Jiella endophytica</name>
    <dbReference type="NCBI Taxonomy" id="2558362"/>
    <lineage>
        <taxon>Bacteria</taxon>
        <taxon>Pseudomonadati</taxon>
        <taxon>Pseudomonadota</taxon>
        <taxon>Alphaproteobacteria</taxon>
        <taxon>Hyphomicrobiales</taxon>
        <taxon>Aurantimonadaceae</taxon>
        <taxon>Jiella</taxon>
    </lineage>
</organism>
<feature type="binding site" evidence="5">
    <location>
        <begin position="244"/>
        <end position="247"/>
    </location>
    <ligand>
        <name>substrate</name>
    </ligand>
</feature>
<dbReference type="Gene3D" id="1.10.8.10">
    <property type="entry name" value="DNA helicase RuvA subunit, C-terminal domain"/>
    <property type="match status" value="1"/>
</dbReference>
<proteinExistence type="inferred from homology"/>
<comment type="caution">
    <text evidence="9">The sequence shown here is derived from an EMBL/GenBank/DDBJ whole genome shotgun (WGS) entry which is preliminary data.</text>
</comment>
<dbReference type="PANTHER" id="PTHR18895">
    <property type="entry name" value="HEMK METHYLTRANSFERASE"/>
    <property type="match status" value="1"/>
</dbReference>
<dbReference type="NCBIfam" id="TIGR00536">
    <property type="entry name" value="hemK_fam"/>
    <property type="match status" value="1"/>
</dbReference>
<dbReference type="PROSITE" id="PS00092">
    <property type="entry name" value="N6_MTASE"/>
    <property type="match status" value="1"/>
</dbReference>
<dbReference type="PANTHER" id="PTHR18895:SF74">
    <property type="entry name" value="MTRF1L RELEASE FACTOR GLUTAMINE METHYLTRANSFERASE"/>
    <property type="match status" value="1"/>
</dbReference>
<dbReference type="OrthoDB" id="9800643at2"/>
<evidence type="ECO:0000256" key="6">
    <source>
        <dbReference type="SAM" id="MobiDB-lite"/>
    </source>
</evidence>
<evidence type="ECO:0000313" key="9">
    <source>
        <dbReference type="EMBL" id="TFF18364.1"/>
    </source>
</evidence>
<feature type="binding site" evidence="5">
    <location>
        <position position="201"/>
    </location>
    <ligand>
        <name>S-adenosyl-L-methionine</name>
        <dbReference type="ChEBI" id="CHEBI:59789"/>
    </ligand>
</feature>
<dbReference type="AlphaFoldDB" id="A0A4Y8RAR9"/>
<dbReference type="EMBL" id="SOZD01000009">
    <property type="protein sequence ID" value="TFF18364.1"/>
    <property type="molecule type" value="Genomic_DNA"/>
</dbReference>
<keyword evidence="2 5" id="KW-0808">Transferase</keyword>
<dbReference type="Proteomes" id="UP000298179">
    <property type="component" value="Unassembled WGS sequence"/>
</dbReference>
<dbReference type="InterPro" id="IPR007848">
    <property type="entry name" value="Small_mtfrase_dom"/>
</dbReference>
<dbReference type="InterPro" id="IPR019874">
    <property type="entry name" value="RF_methyltr_PrmC"/>
</dbReference>
<evidence type="ECO:0000256" key="4">
    <source>
        <dbReference type="ARBA" id="ARBA00048391"/>
    </source>
</evidence>
<dbReference type="InterPro" id="IPR004556">
    <property type="entry name" value="HemK-like"/>
</dbReference>
<dbReference type="InterPro" id="IPR050320">
    <property type="entry name" value="N5-glutamine_MTase"/>
</dbReference>